<feature type="compositionally biased region" description="Polar residues" evidence="2">
    <location>
        <begin position="96"/>
        <end position="106"/>
    </location>
</feature>
<dbReference type="HOGENOM" id="CLU_381230_0_0_10"/>
<dbReference type="RefSeq" id="WP_014203508.1">
    <property type="nucleotide sequence ID" value="NC_016599.1"/>
</dbReference>
<keyword evidence="1" id="KW-0175">Coiled coil</keyword>
<dbReference type="STRING" id="926562.Oweho_3210"/>
<gene>
    <name evidence="3" type="ordered locus">Oweho_3210</name>
</gene>
<accession>G8R3S4</accession>
<evidence type="ECO:0000313" key="3">
    <source>
        <dbReference type="EMBL" id="AEV34161.1"/>
    </source>
</evidence>
<reference evidence="3 4" key="1">
    <citation type="journal article" date="2012" name="Stand. Genomic Sci.">
        <title>Genome sequence of the orange-pigmented seawater bacterium Owenweeksia hongkongensis type strain (UST20020801(T)).</title>
        <authorList>
            <person name="Riedel T."/>
            <person name="Held B."/>
            <person name="Nolan M."/>
            <person name="Lucas S."/>
            <person name="Lapidus A."/>
            <person name="Tice H."/>
            <person name="Del Rio T.G."/>
            <person name="Cheng J.F."/>
            <person name="Han C."/>
            <person name="Tapia R."/>
            <person name="Goodwin L.A."/>
            <person name="Pitluck S."/>
            <person name="Liolios K."/>
            <person name="Mavromatis K."/>
            <person name="Pagani I."/>
            <person name="Ivanova N."/>
            <person name="Mikhailova N."/>
            <person name="Pati A."/>
            <person name="Chen A."/>
            <person name="Palaniappan K."/>
            <person name="Rohde M."/>
            <person name="Tindall B.J."/>
            <person name="Detter J.C."/>
            <person name="Goker M."/>
            <person name="Woyke T."/>
            <person name="Bristow J."/>
            <person name="Eisen J.A."/>
            <person name="Markowitz V."/>
            <person name="Hugenholtz P."/>
            <person name="Klenk H.P."/>
            <person name="Kyrpides N.C."/>
        </authorList>
    </citation>
    <scope>NUCLEOTIDE SEQUENCE</scope>
    <source>
        <strain evidence="4">DSM 17368 / JCM 12287 / NRRL B-23963</strain>
    </source>
</reference>
<sequence>MKNWKEVKAMVMSLFGMKALPQQEGKLSFSKEQKEELIEALGDPALFDNFEKAANEEFEQVAKLEGERDQTKAKLKALLGEKEAAADAPATGAEADNSNKGGNSASPKAEKSTDEVIAELQAKFTKQQEEIDALSNLPEHDKPELLTNPKGKMSLVHSATHLFASGKSYDALTADRPWNQRLKAATAPGADPSLISAATNWDAANIARINQDFEAYWREDRQEVLDIMQDYRGIPSNWEVISGVDDRIGYVGILTQEITQGRKKNWLPKNKQKFIPLEGKVYPVQIDIQFEGYELQQIETSWMNRFNKEGSQPNKMSLVRMLWEHLLKQARKEDDQVIVKGVYNPDVDRTEAQSFIFRSNGFLKLVIDNMYKTFNPFKNLGTPTPSNIVDYVKSMCEKLPEEKRTMPGLDYGMSPTHLRWYIEKKKLLEGTYPTYKEGDMSVDGFPNIQLKKVDYLEGTNFHYITPDDNIKILENVPREKALLTIEYLKRQIFILGDYKMGAHVDVFGMQWDAGTPVDYNNQIFWCNDVELLTDVKVPMAADDATPSAQYHNVLITAANTGATAITNIDDAENGKYYYLYGGSDTNASTIANSGNFDLTGSVTLNSKTMIKLYKRPSDGKFVEIYRNEDIRIEEFVILAPDATTADAADGTRFITGTNTGATAITDITNAEEGMTYRLEGGSDNPNATTIAKTGKFSRLSAGITLTTGVFVDVIYQGGKFIETNRG</sequence>
<protein>
    <submittedName>
        <fullName evidence="3">Uncharacterized protein</fullName>
    </submittedName>
</protein>
<feature type="region of interest" description="Disordered" evidence="2">
    <location>
        <begin position="83"/>
        <end position="114"/>
    </location>
</feature>
<dbReference type="OrthoDB" id="1390140at2"/>
<evidence type="ECO:0000256" key="1">
    <source>
        <dbReference type="SAM" id="Coils"/>
    </source>
</evidence>
<dbReference type="AlphaFoldDB" id="G8R3S4"/>
<feature type="coiled-coil region" evidence="1">
    <location>
        <begin position="47"/>
        <end position="81"/>
    </location>
</feature>
<feature type="compositionally biased region" description="Low complexity" evidence="2">
    <location>
        <begin position="86"/>
        <end position="95"/>
    </location>
</feature>
<dbReference type="Proteomes" id="UP000005631">
    <property type="component" value="Chromosome"/>
</dbReference>
<evidence type="ECO:0000313" key="4">
    <source>
        <dbReference type="Proteomes" id="UP000005631"/>
    </source>
</evidence>
<evidence type="ECO:0000256" key="2">
    <source>
        <dbReference type="SAM" id="MobiDB-lite"/>
    </source>
</evidence>
<organism evidence="3 4">
    <name type="scientific">Owenweeksia hongkongensis (strain DSM 17368 / CIP 108786 / JCM 12287 / NRRL B-23963 / UST20020801)</name>
    <dbReference type="NCBI Taxonomy" id="926562"/>
    <lineage>
        <taxon>Bacteria</taxon>
        <taxon>Pseudomonadati</taxon>
        <taxon>Bacteroidota</taxon>
        <taxon>Flavobacteriia</taxon>
        <taxon>Flavobacteriales</taxon>
        <taxon>Owenweeksiaceae</taxon>
        <taxon>Owenweeksia</taxon>
    </lineage>
</organism>
<dbReference type="eggNOG" id="ENOG502Z894">
    <property type="taxonomic scope" value="Bacteria"/>
</dbReference>
<name>G8R3S4_OWEHD</name>
<dbReference type="KEGG" id="oho:Oweho_3210"/>
<proteinExistence type="predicted"/>
<keyword evidence="4" id="KW-1185">Reference proteome</keyword>
<dbReference type="EMBL" id="CP003156">
    <property type="protein sequence ID" value="AEV34161.1"/>
    <property type="molecule type" value="Genomic_DNA"/>
</dbReference>